<dbReference type="Gene3D" id="3.10.180.10">
    <property type="entry name" value="2,3-Dihydroxybiphenyl 1,2-Dioxygenase, domain 1"/>
    <property type="match status" value="1"/>
</dbReference>
<feature type="domain" description="VOC" evidence="1">
    <location>
        <begin position="2"/>
        <end position="130"/>
    </location>
</feature>
<keyword evidence="2" id="KW-0560">Oxidoreductase</keyword>
<dbReference type="InterPro" id="IPR029068">
    <property type="entry name" value="Glyas_Bleomycin-R_OHBP_Dase"/>
</dbReference>
<dbReference type="PROSITE" id="PS51819">
    <property type="entry name" value="VOC"/>
    <property type="match status" value="1"/>
</dbReference>
<dbReference type="PANTHER" id="PTHR36437:SF2">
    <property type="entry name" value="GLYOXALASE_BLEOMYCIN RESISTANCE PROTEIN_DIOXYGENASE"/>
    <property type="match status" value="1"/>
</dbReference>
<dbReference type="AlphaFoldDB" id="A0A428ZE85"/>
<dbReference type="Proteomes" id="UP000287547">
    <property type="component" value="Unassembled WGS sequence"/>
</dbReference>
<evidence type="ECO:0000259" key="1">
    <source>
        <dbReference type="PROSITE" id="PS51819"/>
    </source>
</evidence>
<dbReference type="OrthoDB" id="197463at2"/>
<dbReference type="InterPro" id="IPR004360">
    <property type="entry name" value="Glyas_Fos-R_dOase_dom"/>
</dbReference>
<proteinExistence type="predicted"/>
<name>A0A428ZE85_KIBAR</name>
<dbReference type="GO" id="GO:0051213">
    <property type="term" value="F:dioxygenase activity"/>
    <property type="evidence" value="ECO:0007669"/>
    <property type="project" value="UniProtKB-KW"/>
</dbReference>
<dbReference type="Pfam" id="PF00903">
    <property type="entry name" value="Glyoxalase"/>
    <property type="match status" value="1"/>
</dbReference>
<comment type="caution">
    <text evidence="2">The sequence shown here is derived from an EMBL/GenBank/DDBJ whole genome shotgun (WGS) entry which is preliminary data.</text>
</comment>
<dbReference type="RefSeq" id="WP_037256651.1">
    <property type="nucleotide sequence ID" value="NZ_QHKI01000009.1"/>
</dbReference>
<evidence type="ECO:0000313" key="3">
    <source>
        <dbReference type="Proteomes" id="UP000287547"/>
    </source>
</evidence>
<dbReference type="PANTHER" id="PTHR36437">
    <property type="entry name" value="GLYOXALASE/BLEOMYCIN RESISTANCE PROTEIN/DIOXYGENASE"/>
    <property type="match status" value="1"/>
</dbReference>
<sequence length="133" mass="14725">MAFLQLTTIIVEDYDDAIAFFTQALGFKLAEDSPARTNDGRPKRWVVVRPPGAETGILLARADGEHQIAAIGNQHAGRVGFFLRVDDFDASYRRMQAAGVEFLTEPRTEPYGRLVVFRDVAGNRWDLLGPASS</sequence>
<organism evidence="2 3">
    <name type="scientific">Kibdelosporangium aridum</name>
    <dbReference type="NCBI Taxonomy" id="2030"/>
    <lineage>
        <taxon>Bacteria</taxon>
        <taxon>Bacillati</taxon>
        <taxon>Actinomycetota</taxon>
        <taxon>Actinomycetes</taxon>
        <taxon>Pseudonocardiales</taxon>
        <taxon>Pseudonocardiaceae</taxon>
        <taxon>Kibdelosporangium</taxon>
    </lineage>
</organism>
<keyword evidence="2" id="KW-0223">Dioxygenase</keyword>
<gene>
    <name evidence="2" type="ORF">DMH04_13725</name>
</gene>
<dbReference type="EMBL" id="QHKI01000009">
    <property type="protein sequence ID" value="RSM86397.1"/>
    <property type="molecule type" value="Genomic_DNA"/>
</dbReference>
<evidence type="ECO:0000313" key="2">
    <source>
        <dbReference type="EMBL" id="RSM86397.1"/>
    </source>
</evidence>
<dbReference type="InterPro" id="IPR037523">
    <property type="entry name" value="VOC_core"/>
</dbReference>
<accession>A0A428ZE85</accession>
<dbReference type="SUPFAM" id="SSF54593">
    <property type="entry name" value="Glyoxalase/Bleomycin resistance protein/Dihydroxybiphenyl dioxygenase"/>
    <property type="match status" value="1"/>
</dbReference>
<reference evidence="2 3" key="1">
    <citation type="submission" date="2018-05" db="EMBL/GenBank/DDBJ databases">
        <title>Evolution of GPA BGCs.</title>
        <authorList>
            <person name="Waglechner N."/>
            <person name="Wright G.D."/>
        </authorList>
    </citation>
    <scope>NUCLEOTIDE SEQUENCE [LARGE SCALE GENOMIC DNA]</scope>
    <source>
        <strain evidence="2 3">A82846</strain>
    </source>
</reference>
<protein>
    <submittedName>
        <fullName evidence="2">Extradiol dioxygenase</fullName>
    </submittedName>
</protein>